<dbReference type="PANTHER" id="PTHR39473:SF1">
    <property type="entry name" value="DINB-LIKE DOMAIN-CONTAINING PROTEIN"/>
    <property type="match status" value="1"/>
</dbReference>
<organism evidence="1 2">
    <name type="scientific">Thamnidium elegans</name>
    <dbReference type="NCBI Taxonomy" id="101142"/>
    <lineage>
        <taxon>Eukaryota</taxon>
        <taxon>Fungi</taxon>
        <taxon>Fungi incertae sedis</taxon>
        <taxon>Mucoromycota</taxon>
        <taxon>Mucoromycotina</taxon>
        <taxon>Mucoromycetes</taxon>
        <taxon>Mucorales</taxon>
        <taxon>Mucorineae</taxon>
        <taxon>Mucoraceae</taxon>
        <taxon>Thamnidium</taxon>
    </lineage>
</organism>
<dbReference type="OrthoDB" id="5564877at2759"/>
<accession>A0A8H7VZ74</accession>
<name>A0A8H7VZ74_9FUNG</name>
<evidence type="ECO:0000313" key="1">
    <source>
        <dbReference type="EMBL" id="KAG2234113.1"/>
    </source>
</evidence>
<dbReference type="EMBL" id="JAEPRE010000061">
    <property type="protein sequence ID" value="KAG2234113.1"/>
    <property type="molecule type" value="Genomic_DNA"/>
</dbReference>
<evidence type="ECO:0008006" key="3">
    <source>
        <dbReference type="Google" id="ProtNLM"/>
    </source>
</evidence>
<dbReference type="PANTHER" id="PTHR39473">
    <property type="match status" value="1"/>
</dbReference>
<keyword evidence="2" id="KW-1185">Reference proteome</keyword>
<proteinExistence type="predicted"/>
<evidence type="ECO:0000313" key="2">
    <source>
        <dbReference type="Proteomes" id="UP000613177"/>
    </source>
</evidence>
<sequence>MPLVAMTSLEGNETVAIEKVTIAILQQAIDLVQTLHDHQYTHPSKVMPAGTIGKHIRHIHDHFNLLYRSCHDPTNLILDYDIRERNNPSEIDRFIAIENLHELQTNIPNVALETKLTLLASIDANDTNKYRFESSFGRELFYSCIHAIHHYASIKAICIELGIPVEKDFGMAPSTLQAA</sequence>
<gene>
    <name evidence="1" type="ORF">INT48_000290</name>
</gene>
<dbReference type="Proteomes" id="UP000613177">
    <property type="component" value="Unassembled WGS sequence"/>
</dbReference>
<reference evidence="1" key="1">
    <citation type="submission" date="2021-01" db="EMBL/GenBank/DDBJ databases">
        <title>Metabolic potential, ecology and presence of endohyphal bacteria is reflected in genomic diversity of Mucoromycotina.</title>
        <authorList>
            <person name="Muszewska A."/>
            <person name="Okrasinska A."/>
            <person name="Steczkiewicz K."/>
            <person name="Drgas O."/>
            <person name="Orlowska M."/>
            <person name="Perlinska-Lenart U."/>
            <person name="Aleksandrzak-Piekarczyk T."/>
            <person name="Szatraj K."/>
            <person name="Zielenkiewicz U."/>
            <person name="Pilsyk S."/>
            <person name="Malc E."/>
            <person name="Mieczkowski P."/>
            <person name="Kruszewska J.S."/>
            <person name="Biernat P."/>
            <person name="Pawlowska J."/>
        </authorList>
    </citation>
    <scope>NUCLEOTIDE SEQUENCE</scope>
    <source>
        <strain evidence="1">WA0000018081</strain>
    </source>
</reference>
<comment type="caution">
    <text evidence="1">The sequence shown here is derived from an EMBL/GenBank/DDBJ whole genome shotgun (WGS) entry which is preliminary data.</text>
</comment>
<protein>
    <recommendedName>
        <fullName evidence="3">DinB family protein</fullName>
    </recommendedName>
</protein>
<dbReference type="AlphaFoldDB" id="A0A8H7VZ74"/>